<feature type="transmembrane region" description="Helical" evidence="6">
    <location>
        <begin position="16"/>
        <end position="36"/>
    </location>
</feature>
<feature type="transmembrane region" description="Helical" evidence="6">
    <location>
        <begin position="168"/>
        <end position="185"/>
    </location>
</feature>
<dbReference type="STRING" id="1802451.A3C82_02930"/>
<evidence type="ECO:0000256" key="6">
    <source>
        <dbReference type="SAM" id="Phobius"/>
    </source>
</evidence>
<dbReference type="EMBL" id="MHTW01000001">
    <property type="protein sequence ID" value="OHA67972.1"/>
    <property type="molecule type" value="Genomic_DNA"/>
</dbReference>
<dbReference type="GO" id="GO:0008360">
    <property type="term" value="P:regulation of cell shape"/>
    <property type="evidence" value="ECO:0007669"/>
    <property type="project" value="UniProtKB-KW"/>
</dbReference>
<dbReference type="Pfam" id="PF01098">
    <property type="entry name" value="FTSW_RODA_SPOVE"/>
    <property type="match status" value="1"/>
</dbReference>
<evidence type="ECO:0000256" key="3">
    <source>
        <dbReference type="ARBA" id="ARBA00022960"/>
    </source>
</evidence>
<evidence type="ECO:0000256" key="4">
    <source>
        <dbReference type="ARBA" id="ARBA00022989"/>
    </source>
</evidence>
<feature type="transmembrane region" description="Helical" evidence="6">
    <location>
        <begin position="190"/>
        <end position="208"/>
    </location>
</feature>
<dbReference type="GO" id="GO:0051301">
    <property type="term" value="P:cell division"/>
    <property type="evidence" value="ECO:0007669"/>
    <property type="project" value="InterPro"/>
</dbReference>
<dbReference type="InterPro" id="IPR011923">
    <property type="entry name" value="RodA/MrdB"/>
</dbReference>
<feature type="transmembrane region" description="Helical" evidence="6">
    <location>
        <begin position="77"/>
        <end position="97"/>
    </location>
</feature>
<protein>
    <submittedName>
        <fullName evidence="7">Rod shape-determining protein RodA</fullName>
    </submittedName>
</protein>
<dbReference type="PANTHER" id="PTHR30474">
    <property type="entry name" value="CELL CYCLE PROTEIN"/>
    <property type="match status" value="1"/>
</dbReference>
<comment type="subcellular location">
    <subcellularLocation>
        <location evidence="1">Membrane</location>
        <topology evidence="1">Multi-pass membrane protein</topology>
    </subcellularLocation>
</comment>
<reference evidence="7 8" key="1">
    <citation type="journal article" date="2016" name="Nat. Commun.">
        <title>Thousands of microbial genomes shed light on interconnected biogeochemical processes in an aquifer system.</title>
        <authorList>
            <person name="Anantharaman K."/>
            <person name="Brown C.T."/>
            <person name="Hug L.A."/>
            <person name="Sharon I."/>
            <person name="Castelle C.J."/>
            <person name="Probst A.J."/>
            <person name="Thomas B.C."/>
            <person name="Singh A."/>
            <person name="Wilkins M.J."/>
            <person name="Karaoz U."/>
            <person name="Brodie E.L."/>
            <person name="Williams K.H."/>
            <person name="Hubbard S.S."/>
            <person name="Banfield J.F."/>
        </authorList>
    </citation>
    <scope>NUCLEOTIDE SEQUENCE [LARGE SCALE GENOMIC DNA]</scope>
</reference>
<keyword evidence="4 6" id="KW-1133">Transmembrane helix</keyword>
<dbReference type="GO" id="GO:0015648">
    <property type="term" value="F:lipid-linked peptidoglycan transporter activity"/>
    <property type="evidence" value="ECO:0007669"/>
    <property type="project" value="TreeGrafter"/>
</dbReference>
<feature type="transmembrane region" description="Helical" evidence="6">
    <location>
        <begin position="310"/>
        <end position="338"/>
    </location>
</feature>
<feature type="transmembrane region" description="Helical" evidence="6">
    <location>
        <begin position="117"/>
        <end position="134"/>
    </location>
</feature>
<dbReference type="GO" id="GO:0005886">
    <property type="term" value="C:plasma membrane"/>
    <property type="evidence" value="ECO:0007669"/>
    <property type="project" value="TreeGrafter"/>
</dbReference>
<name>A0A1G2R6U4_9BACT</name>
<sequence>MFKIKMRTFFVHLRNLDWIIIGSSLLLVGIGLLSLYSSSMGRGDFTNFTKQTVFLIVGLVIMLAVSFLNYRLFKNDPYFLVFLWGLGVLALVGLLLFGPETRGVKAWYKIGGISIDPVEYMKIVLLLLMAKYFSLRHVEMYRIQHIILSAIYFGVPFALVFFQPNLGSGGLLILLWLIILLVSGLKLRHFLAIMALGVIFATLAWTFVLHDYQKSRIISFLEPELDPLGIGWSQLQSKIAIGNGGIWGTGIGKGTQTQHGFLTEPHTDFIFSAIGEEFGLVGIGTVFILFFVLLWRVFKIGIMAESNFPRLFSIGFGALLIIQFAVNIGMNIGFLPIVGLPLPFVSYGGSSLLMLFFGLGVLQSIKTR</sequence>
<comment type="caution">
    <text evidence="7">The sequence shown here is derived from an EMBL/GenBank/DDBJ whole genome shotgun (WGS) entry which is preliminary data.</text>
</comment>
<keyword evidence="3" id="KW-0133">Cell shape</keyword>
<feature type="transmembrane region" description="Helical" evidence="6">
    <location>
        <begin position="278"/>
        <end position="298"/>
    </location>
</feature>
<keyword evidence="5 6" id="KW-0472">Membrane</keyword>
<evidence type="ECO:0000313" key="7">
    <source>
        <dbReference type="EMBL" id="OHA67972.1"/>
    </source>
</evidence>
<gene>
    <name evidence="7" type="ORF">A3C82_02930</name>
</gene>
<dbReference type="PANTHER" id="PTHR30474:SF1">
    <property type="entry name" value="PEPTIDOGLYCAN GLYCOSYLTRANSFERASE MRDB"/>
    <property type="match status" value="1"/>
</dbReference>
<evidence type="ECO:0000256" key="1">
    <source>
        <dbReference type="ARBA" id="ARBA00004141"/>
    </source>
</evidence>
<keyword evidence="2 6" id="KW-0812">Transmembrane</keyword>
<dbReference type="InterPro" id="IPR001182">
    <property type="entry name" value="FtsW/RodA"/>
</dbReference>
<dbReference type="GO" id="GO:0032153">
    <property type="term" value="C:cell division site"/>
    <property type="evidence" value="ECO:0007669"/>
    <property type="project" value="TreeGrafter"/>
</dbReference>
<accession>A0A1G2R6U4</accession>
<feature type="transmembrane region" description="Helical" evidence="6">
    <location>
        <begin position="344"/>
        <end position="362"/>
    </location>
</feature>
<evidence type="ECO:0000313" key="8">
    <source>
        <dbReference type="Proteomes" id="UP000176901"/>
    </source>
</evidence>
<dbReference type="NCBIfam" id="TIGR02210">
    <property type="entry name" value="rodA_shape"/>
    <property type="match status" value="1"/>
</dbReference>
<feature type="transmembrane region" description="Helical" evidence="6">
    <location>
        <begin position="48"/>
        <end position="70"/>
    </location>
</feature>
<feature type="transmembrane region" description="Helical" evidence="6">
    <location>
        <begin position="146"/>
        <end position="162"/>
    </location>
</feature>
<evidence type="ECO:0000256" key="5">
    <source>
        <dbReference type="ARBA" id="ARBA00023136"/>
    </source>
</evidence>
<proteinExistence type="predicted"/>
<dbReference type="AlphaFoldDB" id="A0A1G2R6U4"/>
<organism evidence="7 8">
    <name type="scientific">Candidatus Wildermuthbacteria bacterium RIFCSPHIGHO2_02_FULL_47_12</name>
    <dbReference type="NCBI Taxonomy" id="1802451"/>
    <lineage>
        <taxon>Bacteria</taxon>
        <taxon>Candidatus Wildermuthiibacteriota</taxon>
    </lineage>
</organism>
<evidence type="ECO:0000256" key="2">
    <source>
        <dbReference type="ARBA" id="ARBA00022692"/>
    </source>
</evidence>
<dbReference type="Proteomes" id="UP000176901">
    <property type="component" value="Unassembled WGS sequence"/>
</dbReference>